<evidence type="ECO:0000313" key="4">
    <source>
        <dbReference type="Proteomes" id="UP000183832"/>
    </source>
</evidence>
<feature type="transmembrane region" description="Helical" evidence="2">
    <location>
        <begin position="88"/>
        <end position="106"/>
    </location>
</feature>
<evidence type="ECO:0000256" key="2">
    <source>
        <dbReference type="SAM" id="Phobius"/>
    </source>
</evidence>
<evidence type="ECO:0000313" key="3">
    <source>
        <dbReference type="EMBL" id="CRK95985.1"/>
    </source>
</evidence>
<reference evidence="3 4" key="1">
    <citation type="submission" date="2015-04" db="EMBL/GenBank/DDBJ databases">
        <authorList>
            <person name="Syromyatnikov M.Y."/>
            <person name="Popov V.N."/>
        </authorList>
    </citation>
    <scope>NUCLEOTIDE SEQUENCE [LARGE SCALE GENOMIC DNA]</scope>
</reference>
<dbReference type="EMBL" id="CVRI01000043">
    <property type="protein sequence ID" value="CRK95985.1"/>
    <property type="molecule type" value="Genomic_DNA"/>
</dbReference>
<feature type="compositionally biased region" description="Polar residues" evidence="1">
    <location>
        <begin position="166"/>
        <end position="182"/>
    </location>
</feature>
<keyword evidence="2" id="KW-1133">Transmembrane helix</keyword>
<gene>
    <name evidence="3" type="ORF">CLUMA_CG009426</name>
</gene>
<feature type="region of interest" description="Disordered" evidence="1">
    <location>
        <begin position="148"/>
        <end position="199"/>
    </location>
</feature>
<proteinExistence type="predicted"/>
<protein>
    <submittedName>
        <fullName evidence="3">CLUMA_CG009426, isoform A</fullName>
    </submittedName>
</protein>
<feature type="transmembrane region" description="Helical" evidence="2">
    <location>
        <begin position="45"/>
        <end position="67"/>
    </location>
</feature>
<accession>A0A1J1IC24</accession>
<organism evidence="3 4">
    <name type="scientific">Clunio marinus</name>
    <dbReference type="NCBI Taxonomy" id="568069"/>
    <lineage>
        <taxon>Eukaryota</taxon>
        <taxon>Metazoa</taxon>
        <taxon>Ecdysozoa</taxon>
        <taxon>Arthropoda</taxon>
        <taxon>Hexapoda</taxon>
        <taxon>Insecta</taxon>
        <taxon>Pterygota</taxon>
        <taxon>Neoptera</taxon>
        <taxon>Endopterygota</taxon>
        <taxon>Diptera</taxon>
        <taxon>Nematocera</taxon>
        <taxon>Chironomoidea</taxon>
        <taxon>Chironomidae</taxon>
        <taxon>Clunio</taxon>
    </lineage>
</organism>
<name>A0A1J1IC24_9DIPT</name>
<keyword evidence="4" id="KW-1185">Reference proteome</keyword>
<dbReference type="AlphaFoldDB" id="A0A1J1IC24"/>
<sequence length="199" mass="22703">MNRPSEYAGLEIKPILSDHLTLHVKFEEKNMATAKENYENRDATVGAILFIFTISAILILTFAQMYISSQPGPLSKEEKLRMFKIMPYVLFLSAVLYVFSKCILLMKYRIELDDEEEFEQRRGGRSDFEESQSFNPNVTTTRTTYTVYNNQPPNAPSAPTEESAVSRPQTPQFRLSPKTTSADDLPPSYDEIADKLPKT</sequence>
<keyword evidence="2" id="KW-0472">Membrane</keyword>
<dbReference type="Proteomes" id="UP000183832">
    <property type="component" value="Unassembled WGS sequence"/>
</dbReference>
<evidence type="ECO:0000256" key="1">
    <source>
        <dbReference type="SAM" id="MobiDB-lite"/>
    </source>
</evidence>
<keyword evidence="2" id="KW-0812">Transmembrane</keyword>